<comment type="similarity">
    <text evidence="1 6 7">Belongs to the bacterial ribosomal protein bL21 family.</text>
</comment>
<dbReference type="Proteomes" id="UP000322454">
    <property type="component" value="Unassembled WGS sequence"/>
</dbReference>
<dbReference type="InterPro" id="IPR028909">
    <property type="entry name" value="bL21-like"/>
</dbReference>
<protein>
    <recommendedName>
        <fullName evidence="6">Large ribosomal subunit protein bL21</fullName>
    </recommendedName>
</protein>
<dbReference type="EMBL" id="SHMQ01000009">
    <property type="protein sequence ID" value="RZV39565.1"/>
    <property type="molecule type" value="Genomic_DNA"/>
</dbReference>
<feature type="region of interest" description="Disordered" evidence="8">
    <location>
        <begin position="82"/>
        <end position="104"/>
    </location>
</feature>
<dbReference type="GO" id="GO:0019843">
    <property type="term" value="F:rRNA binding"/>
    <property type="evidence" value="ECO:0007669"/>
    <property type="project" value="UniProtKB-UniRule"/>
</dbReference>
<dbReference type="GO" id="GO:0003735">
    <property type="term" value="F:structural constituent of ribosome"/>
    <property type="evidence" value="ECO:0007669"/>
    <property type="project" value="InterPro"/>
</dbReference>
<dbReference type="NCBIfam" id="TIGR00061">
    <property type="entry name" value="L21"/>
    <property type="match status" value="1"/>
</dbReference>
<keyword evidence="5 6" id="KW-0687">Ribonucleoprotein</keyword>
<evidence type="ECO:0000313" key="10">
    <source>
        <dbReference type="Proteomes" id="UP000322454"/>
    </source>
</evidence>
<evidence type="ECO:0000256" key="6">
    <source>
        <dbReference type="HAMAP-Rule" id="MF_01363"/>
    </source>
</evidence>
<comment type="subunit">
    <text evidence="6">Part of the 50S ribosomal subunit. Contacts protein L20.</text>
</comment>
<dbReference type="GO" id="GO:0005737">
    <property type="term" value="C:cytoplasm"/>
    <property type="evidence" value="ECO:0007669"/>
    <property type="project" value="UniProtKB-ARBA"/>
</dbReference>
<dbReference type="SUPFAM" id="SSF141091">
    <property type="entry name" value="L21p-like"/>
    <property type="match status" value="1"/>
</dbReference>
<proteinExistence type="inferred from homology"/>
<evidence type="ECO:0000256" key="5">
    <source>
        <dbReference type="ARBA" id="ARBA00023274"/>
    </source>
</evidence>
<keyword evidence="2 6" id="KW-0699">rRNA-binding</keyword>
<dbReference type="GO" id="GO:1990904">
    <property type="term" value="C:ribonucleoprotein complex"/>
    <property type="evidence" value="ECO:0007669"/>
    <property type="project" value="UniProtKB-KW"/>
</dbReference>
<comment type="function">
    <text evidence="6 7">This protein binds to 23S rRNA in the presence of protein L20.</text>
</comment>
<dbReference type="InterPro" id="IPR018258">
    <property type="entry name" value="Ribosomal_bL21_CS"/>
</dbReference>
<dbReference type="PANTHER" id="PTHR21349">
    <property type="entry name" value="50S RIBOSOMAL PROTEIN L21"/>
    <property type="match status" value="1"/>
</dbReference>
<dbReference type="InterPro" id="IPR001787">
    <property type="entry name" value="Ribosomal_bL21"/>
</dbReference>
<gene>
    <name evidence="6 9" type="primary">rplU</name>
    <name evidence="9" type="ORF">EVJ48_04280</name>
</gene>
<dbReference type="GO" id="GO:0006412">
    <property type="term" value="P:translation"/>
    <property type="evidence" value="ECO:0007669"/>
    <property type="project" value="UniProtKB-UniRule"/>
</dbReference>
<feature type="compositionally biased region" description="Basic residues" evidence="8">
    <location>
        <begin position="82"/>
        <end position="92"/>
    </location>
</feature>
<dbReference type="PANTHER" id="PTHR21349:SF0">
    <property type="entry name" value="LARGE RIBOSOMAL SUBUNIT PROTEIN BL21M"/>
    <property type="match status" value="1"/>
</dbReference>
<evidence type="ECO:0000256" key="3">
    <source>
        <dbReference type="ARBA" id="ARBA00022884"/>
    </source>
</evidence>
<dbReference type="Pfam" id="PF00829">
    <property type="entry name" value="Ribosomal_L21p"/>
    <property type="match status" value="1"/>
</dbReference>
<evidence type="ECO:0000313" key="9">
    <source>
        <dbReference type="EMBL" id="RZV39565.1"/>
    </source>
</evidence>
<accession>A0A520XEN7</accession>
<keyword evidence="4 6" id="KW-0689">Ribosomal protein</keyword>
<evidence type="ECO:0000256" key="8">
    <source>
        <dbReference type="SAM" id="MobiDB-lite"/>
    </source>
</evidence>
<sequence length="104" mass="11746">MSKEYAVINAGSKQYVVSQGDILRIETVGKEKGEEITFTPIAIKNGDLLVTDKEVLKDKSVKGTVVRNGRAKKIVVFKMKRRKDERKKRGHRQNFTEVKITGIA</sequence>
<dbReference type="InterPro" id="IPR036164">
    <property type="entry name" value="bL21-like_sf"/>
</dbReference>
<keyword evidence="3 6" id="KW-0694">RNA-binding</keyword>
<evidence type="ECO:0000256" key="1">
    <source>
        <dbReference type="ARBA" id="ARBA00008563"/>
    </source>
</evidence>
<dbReference type="GO" id="GO:0005840">
    <property type="term" value="C:ribosome"/>
    <property type="evidence" value="ECO:0007669"/>
    <property type="project" value="UniProtKB-KW"/>
</dbReference>
<evidence type="ECO:0000256" key="4">
    <source>
        <dbReference type="ARBA" id="ARBA00022980"/>
    </source>
</evidence>
<reference evidence="9 10" key="1">
    <citation type="submission" date="2019-01" db="EMBL/GenBank/DDBJ databases">
        <title>Insights into ecological role of a new deltaproteobacterial order Candidatus Sinidesulfobacterales (Sva0485) by metagenomics and metatranscriptomics.</title>
        <authorList>
            <person name="Tan S."/>
            <person name="Liu J."/>
            <person name="Fang Y."/>
            <person name="Hedlund B."/>
            <person name="Lian Z.-H."/>
            <person name="Huang L.-Y."/>
            <person name="Li J.-T."/>
            <person name="Huang L.-N."/>
            <person name="Li W.-J."/>
            <person name="Jiang H.-C."/>
            <person name="Dong H.-L."/>
            <person name="Shu W.-S."/>
        </authorList>
    </citation>
    <scope>NUCLEOTIDE SEQUENCE [LARGE SCALE GENOMIC DNA]</scope>
    <source>
        <strain evidence="9">AP4</strain>
    </source>
</reference>
<organism evidence="9 10">
    <name type="scientific">Candidatus Acidulodesulfobacterium acidiphilum</name>
    <dbReference type="NCBI Taxonomy" id="2597224"/>
    <lineage>
        <taxon>Bacteria</taxon>
        <taxon>Deltaproteobacteria</taxon>
        <taxon>Candidatus Acidulodesulfobacterales</taxon>
        <taxon>Candidatus Acidulodesulfobacterium</taxon>
    </lineage>
</organism>
<evidence type="ECO:0000256" key="7">
    <source>
        <dbReference type="RuleBase" id="RU000562"/>
    </source>
</evidence>
<evidence type="ECO:0000256" key="2">
    <source>
        <dbReference type="ARBA" id="ARBA00022730"/>
    </source>
</evidence>
<dbReference type="PROSITE" id="PS01169">
    <property type="entry name" value="RIBOSOMAL_L21"/>
    <property type="match status" value="1"/>
</dbReference>
<dbReference type="AlphaFoldDB" id="A0A520XEN7"/>
<dbReference type="HAMAP" id="MF_01363">
    <property type="entry name" value="Ribosomal_bL21"/>
    <property type="match status" value="1"/>
</dbReference>
<name>A0A520XEN7_9DELT</name>
<comment type="caution">
    <text evidence="9">The sequence shown here is derived from an EMBL/GenBank/DDBJ whole genome shotgun (WGS) entry which is preliminary data.</text>
</comment>